<dbReference type="SUPFAM" id="SSF52047">
    <property type="entry name" value="RNI-like"/>
    <property type="match status" value="1"/>
</dbReference>
<dbReference type="Pfam" id="PF23598">
    <property type="entry name" value="LRR_14"/>
    <property type="match status" value="1"/>
</dbReference>
<sequence length="294" mass="33452">MTWFDGRGSGGDIDGEGLASIPDSIVLNMHLIKALRITNFPKLKALPHELSNLSSLQKLQLYRCDELESFSETVMEGLCSLRSLSIDSCKKLKSLSEGVGNLTCLESLHITYCPKLVSLPSSMNKLVSLDRVYIGGCDTLPEGLQHVPSLQSLDVLELNSIPEWLGDLTSLQKLGLSCEGLRSLPSSFQNLTNLRELSIYDCHKELQKRCRRVTGEDWQTIAHIRQFKLFPIPQQTFSDKIRSKWRSWQLTRDGLRHHFAKPDVFDELVEGLLFLYKVKKEDDRRLMVWSETSK</sequence>
<name>A0ABU6WLA2_9FABA</name>
<evidence type="ECO:0000313" key="5">
    <source>
        <dbReference type="Proteomes" id="UP001341840"/>
    </source>
</evidence>
<organism evidence="4 5">
    <name type="scientific">Stylosanthes scabra</name>
    <dbReference type="NCBI Taxonomy" id="79078"/>
    <lineage>
        <taxon>Eukaryota</taxon>
        <taxon>Viridiplantae</taxon>
        <taxon>Streptophyta</taxon>
        <taxon>Embryophyta</taxon>
        <taxon>Tracheophyta</taxon>
        <taxon>Spermatophyta</taxon>
        <taxon>Magnoliopsida</taxon>
        <taxon>eudicotyledons</taxon>
        <taxon>Gunneridae</taxon>
        <taxon>Pentapetalae</taxon>
        <taxon>rosids</taxon>
        <taxon>fabids</taxon>
        <taxon>Fabales</taxon>
        <taxon>Fabaceae</taxon>
        <taxon>Papilionoideae</taxon>
        <taxon>50 kb inversion clade</taxon>
        <taxon>dalbergioids sensu lato</taxon>
        <taxon>Dalbergieae</taxon>
        <taxon>Pterocarpus clade</taxon>
        <taxon>Stylosanthes</taxon>
    </lineage>
</organism>
<keyword evidence="5" id="KW-1185">Reference proteome</keyword>
<dbReference type="InterPro" id="IPR032675">
    <property type="entry name" value="LRR_dom_sf"/>
</dbReference>
<keyword evidence="2" id="KW-0611">Plant defense</keyword>
<proteinExistence type="predicted"/>
<dbReference type="PANTHER" id="PTHR36766">
    <property type="entry name" value="PLANT BROAD-SPECTRUM MILDEW RESISTANCE PROTEIN RPW8"/>
    <property type="match status" value="1"/>
</dbReference>
<keyword evidence="1" id="KW-0677">Repeat</keyword>
<feature type="domain" description="Disease resistance R13L4/SHOC-2-like LRR" evidence="3">
    <location>
        <begin position="50"/>
        <end position="230"/>
    </location>
</feature>
<evidence type="ECO:0000256" key="2">
    <source>
        <dbReference type="ARBA" id="ARBA00022821"/>
    </source>
</evidence>
<reference evidence="4 5" key="1">
    <citation type="journal article" date="2023" name="Plants (Basel)">
        <title>Bridging the Gap: Combining Genomics and Transcriptomics Approaches to Understand Stylosanthes scabra, an Orphan Legume from the Brazilian Caatinga.</title>
        <authorList>
            <person name="Ferreira-Neto J.R.C."/>
            <person name="da Silva M.D."/>
            <person name="Binneck E."/>
            <person name="de Melo N.F."/>
            <person name="da Silva R.H."/>
            <person name="de Melo A.L.T.M."/>
            <person name="Pandolfi V."/>
            <person name="Bustamante F.O."/>
            <person name="Brasileiro-Vidal A.C."/>
            <person name="Benko-Iseppon A.M."/>
        </authorList>
    </citation>
    <scope>NUCLEOTIDE SEQUENCE [LARGE SCALE GENOMIC DNA]</scope>
    <source>
        <tissue evidence="4">Leaves</tissue>
    </source>
</reference>
<dbReference type="EMBL" id="JASCZI010181606">
    <property type="protein sequence ID" value="MED6184848.1"/>
    <property type="molecule type" value="Genomic_DNA"/>
</dbReference>
<evidence type="ECO:0000313" key="4">
    <source>
        <dbReference type="EMBL" id="MED6184848.1"/>
    </source>
</evidence>
<comment type="caution">
    <text evidence="4">The sequence shown here is derived from an EMBL/GenBank/DDBJ whole genome shotgun (WGS) entry which is preliminary data.</text>
</comment>
<evidence type="ECO:0000256" key="1">
    <source>
        <dbReference type="ARBA" id="ARBA00022737"/>
    </source>
</evidence>
<accession>A0ABU6WLA2</accession>
<gene>
    <name evidence="4" type="ORF">PIB30_051408</name>
</gene>
<evidence type="ECO:0000259" key="3">
    <source>
        <dbReference type="Pfam" id="PF23598"/>
    </source>
</evidence>
<dbReference type="Proteomes" id="UP001341840">
    <property type="component" value="Unassembled WGS sequence"/>
</dbReference>
<dbReference type="PANTHER" id="PTHR36766:SF45">
    <property type="entry name" value="NB-ARC DOMAIN-CONTAINING PROTEIN"/>
    <property type="match status" value="1"/>
</dbReference>
<protein>
    <recommendedName>
        <fullName evidence="3">Disease resistance R13L4/SHOC-2-like LRR domain-containing protein</fullName>
    </recommendedName>
</protein>
<dbReference type="Gene3D" id="3.80.10.10">
    <property type="entry name" value="Ribonuclease Inhibitor"/>
    <property type="match status" value="2"/>
</dbReference>
<dbReference type="InterPro" id="IPR055414">
    <property type="entry name" value="LRR_R13L4/SHOC2-like"/>
</dbReference>